<dbReference type="EMBL" id="FNOU01000040">
    <property type="protein sequence ID" value="SDY47650.1"/>
    <property type="molecule type" value="Genomic_DNA"/>
</dbReference>
<dbReference type="Gene3D" id="2.70.70.10">
    <property type="entry name" value="Glucose Permease (Domain IIA)"/>
    <property type="match status" value="1"/>
</dbReference>
<feature type="compositionally biased region" description="Polar residues" evidence="2">
    <location>
        <begin position="291"/>
        <end position="300"/>
    </location>
</feature>
<name>A0A1H3K620_EUBBA</name>
<feature type="domain" description="G5" evidence="3">
    <location>
        <begin position="259"/>
        <end position="339"/>
    </location>
</feature>
<dbReference type="PANTHER" id="PTHR21666:SF270">
    <property type="entry name" value="MUREIN HYDROLASE ACTIVATOR ENVC"/>
    <property type="match status" value="1"/>
</dbReference>
<dbReference type="STRING" id="1528.SAMN04488579_1402"/>
<evidence type="ECO:0000313" key="5">
    <source>
        <dbReference type="Proteomes" id="UP000199652"/>
    </source>
</evidence>
<dbReference type="InterPro" id="IPR050570">
    <property type="entry name" value="Cell_wall_metabolism_enzyme"/>
</dbReference>
<proteinExistence type="predicted"/>
<dbReference type="RefSeq" id="WP_090247292.1">
    <property type="nucleotide sequence ID" value="NZ_FNOU01000040.1"/>
</dbReference>
<dbReference type="SUPFAM" id="SSF51261">
    <property type="entry name" value="Duplicated hybrid motif"/>
    <property type="match status" value="1"/>
</dbReference>
<dbReference type="PANTHER" id="PTHR21666">
    <property type="entry name" value="PEPTIDASE-RELATED"/>
    <property type="match status" value="1"/>
</dbReference>
<dbReference type="Pfam" id="PF07501">
    <property type="entry name" value="G5"/>
    <property type="match status" value="1"/>
</dbReference>
<dbReference type="Gene3D" id="2.20.230.10">
    <property type="entry name" value="Resuscitation-promoting factor rpfb"/>
    <property type="match status" value="1"/>
</dbReference>
<dbReference type="InterPro" id="IPR016047">
    <property type="entry name" value="M23ase_b-sheet_dom"/>
</dbReference>
<dbReference type="InterPro" id="IPR011055">
    <property type="entry name" value="Dup_hybrid_motif"/>
</dbReference>
<dbReference type="Pfam" id="PF01551">
    <property type="entry name" value="Peptidase_M23"/>
    <property type="match status" value="1"/>
</dbReference>
<evidence type="ECO:0000256" key="1">
    <source>
        <dbReference type="ARBA" id="ARBA00022729"/>
    </source>
</evidence>
<evidence type="ECO:0000313" key="4">
    <source>
        <dbReference type="EMBL" id="SDY47650.1"/>
    </source>
</evidence>
<organism evidence="4 5">
    <name type="scientific">Eubacterium barkeri</name>
    <name type="common">Clostridium barkeri</name>
    <dbReference type="NCBI Taxonomy" id="1528"/>
    <lineage>
        <taxon>Bacteria</taxon>
        <taxon>Bacillati</taxon>
        <taxon>Bacillota</taxon>
        <taxon>Clostridia</taxon>
        <taxon>Eubacteriales</taxon>
        <taxon>Eubacteriaceae</taxon>
        <taxon>Eubacterium</taxon>
    </lineage>
</organism>
<accession>A0A1H3K620</accession>
<reference evidence="5" key="1">
    <citation type="submission" date="2016-10" db="EMBL/GenBank/DDBJ databases">
        <authorList>
            <person name="Varghese N."/>
            <person name="Submissions S."/>
        </authorList>
    </citation>
    <scope>NUCLEOTIDE SEQUENCE [LARGE SCALE GENOMIC DNA]</scope>
    <source>
        <strain evidence="5">VPI 5359</strain>
    </source>
</reference>
<dbReference type="PROSITE" id="PS51109">
    <property type="entry name" value="G5"/>
    <property type="match status" value="1"/>
</dbReference>
<keyword evidence="1" id="KW-0732">Signal</keyword>
<dbReference type="SMART" id="SM01208">
    <property type="entry name" value="G5"/>
    <property type="match status" value="1"/>
</dbReference>
<sequence length="478" mass="50363">MKNKSGGWFTSTEAKWHALKQKRFSRRTTGVVLAAFLVATGSGIAHAQTASFEVFLEGQSIGYVQDAAMATEVVDNLNKEAQKQTGKDNAYRVDSDEIVIKPTSTLANKMDLTECAAKIQTTCPEVLLAGATITINDQTIAVESQKVADQVLEDYKKECADTAGVSVADCNFKENVSVTPVAVDTGSSKNYNQTMDYFKEGAMSVTQDTVKAGEGNNGVLVAANRGTSLDHLAAMNQDKDVNALNEGDVINTVVKAPALTVTATVQKKYAESIPFETEEQPDNSLEAGKESIQQEGQTGSKDVEAVITYENGREVSKNVLSETITKEPVKCIKKVGAAAAKSAGSHPAITGSGQFWMPAAGSIGEIYRDGDSGSNHTGGCAVDILNSEGTPIYASASGTVTRAGWYGGYGNCVEIDHGNGYSTLYGHMSAIGVSAGQTVSQGECIGEMGSTGSSTANHVHFEVKYNGVAQPVTDFLPL</sequence>
<dbReference type="Proteomes" id="UP000199652">
    <property type="component" value="Unassembled WGS sequence"/>
</dbReference>
<feature type="region of interest" description="Disordered" evidence="2">
    <location>
        <begin position="273"/>
        <end position="301"/>
    </location>
</feature>
<dbReference type="InterPro" id="IPR011098">
    <property type="entry name" value="G5_dom"/>
</dbReference>
<evidence type="ECO:0000256" key="2">
    <source>
        <dbReference type="SAM" id="MobiDB-lite"/>
    </source>
</evidence>
<dbReference type="CDD" id="cd12797">
    <property type="entry name" value="M23_peptidase"/>
    <property type="match status" value="1"/>
</dbReference>
<protein>
    <submittedName>
        <fullName evidence="4">G5 domain-containing protein</fullName>
    </submittedName>
</protein>
<evidence type="ECO:0000259" key="3">
    <source>
        <dbReference type="PROSITE" id="PS51109"/>
    </source>
</evidence>
<dbReference type="GO" id="GO:0004222">
    <property type="term" value="F:metalloendopeptidase activity"/>
    <property type="evidence" value="ECO:0007669"/>
    <property type="project" value="TreeGrafter"/>
</dbReference>
<gene>
    <name evidence="4" type="ORF">SAMN04488579_1402</name>
</gene>
<dbReference type="AlphaFoldDB" id="A0A1H3K620"/>
<keyword evidence="5" id="KW-1185">Reference proteome</keyword>
<dbReference type="OrthoDB" id="9809488at2"/>